<evidence type="ECO:0000313" key="13">
    <source>
        <dbReference type="EMBL" id="VYT85875.1"/>
    </source>
</evidence>
<evidence type="ECO:0000256" key="7">
    <source>
        <dbReference type="ARBA" id="ARBA00022722"/>
    </source>
</evidence>
<dbReference type="GO" id="GO:0046872">
    <property type="term" value="F:metal ion binding"/>
    <property type="evidence" value="ECO:0007669"/>
    <property type="project" value="UniProtKB-KW"/>
</dbReference>
<evidence type="ECO:0000256" key="3">
    <source>
        <dbReference type="ARBA" id="ARBA00004065"/>
    </source>
</evidence>
<dbReference type="PANTHER" id="PTHR10642:SF26">
    <property type="entry name" value="RIBONUCLEASE H1"/>
    <property type="match status" value="1"/>
</dbReference>
<evidence type="ECO:0000256" key="6">
    <source>
        <dbReference type="ARBA" id="ARBA00017721"/>
    </source>
</evidence>
<evidence type="ECO:0000256" key="4">
    <source>
        <dbReference type="ARBA" id="ARBA00005300"/>
    </source>
</evidence>
<dbReference type="FunFam" id="3.40.970.10:FF:000002">
    <property type="entry name" value="Ribonuclease H"/>
    <property type="match status" value="1"/>
</dbReference>
<dbReference type="Pfam" id="PF01693">
    <property type="entry name" value="Cauli_VI"/>
    <property type="match status" value="1"/>
</dbReference>
<dbReference type="Pfam" id="PF00075">
    <property type="entry name" value="RNase_H"/>
    <property type="match status" value="1"/>
</dbReference>
<dbReference type="InterPro" id="IPR012337">
    <property type="entry name" value="RNaseH-like_sf"/>
</dbReference>
<comment type="cofactor">
    <cofactor evidence="2">
        <name>Mg(2+)</name>
        <dbReference type="ChEBI" id="CHEBI:18420"/>
    </cofactor>
</comment>
<dbReference type="GO" id="GO:0004523">
    <property type="term" value="F:RNA-DNA hybrid ribonuclease activity"/>
    <property type="evidence" value="ECO:0007669"/>
    <property type="project" value="UniProtKB-UniRule"/>
</dbReference>
<dbReference type="RefSeq" id="WP_156719268.1">
    <property type="nucleotide sequence ID" value="NZ_CACRUF010000016.1"/>
</dbReference>
<dbReference type="InterPro" id="IPR037056">
    <property type="entry name" value="RNase_H1_N_sf"/>
</dbReference>
<dbReference type="Gene3D" id="3.40.970.10">
    <property type="entry name" value="Ribonuclease H1, N-terminal domain"/>
    <property type="match status" value="1"/>
</dbReference>
<reference evidence="13" key="1">
    <citation type="submission" date="2019-11" db="EMBL/GenBank/DDBJ databases">
        <authorList>
            <person name="Feng L."/>
        </authorList>
    </citation>
    <scope>NUCLEOTIDE SEQUENCE</scope>
    <source>
        <strain evidence="13">VdisparLFYP95</strain>
    </source>
</reference>
<feature type="domain" description="RNase H type-1" evidence="12">
    <location>
        <begin position="103"/>
        <end position="240"/>
    </location>
</feature>
<dbReference type="InterPro" id="IPR050092">
    <property type="entry name" value="RNase_H"/>
</dbReference>
<evidence type="ECO:0000256" key="8">
    <source>
        <dbReference type="ARBA" id="ARBA00022723"/>
    </source>
</evidence>
<sequence length="241" mass="26848">MAKKYYAVRQGRVPGVYTTWADCEKQVKGFGGAIYKSFPTEAEARAFVEDSGLSLSDFMSAKRSEPKSPQAVKSKSMNSRPIGFSSKVQNKVSLDVVKPDFTKADHIIAYIDGSYNKGTNTVGAGGVIFLNGSKETFSFPSNDERYTSFWNVAGELLAAMYVMKYAVDHGIPECSLYYDYMGIEMWATKRWKRNNALTQHYAAFYDSIKDRVRVHFHKVAAHTGDTYNEMADALAKQGAGI</sequence>
<evidence type="ECO:0000256" key="1">
    <source>
        <dbReference type="ARBA" id="ARBA00000077"/>
    </source>
</evidence>
<dbReference type="SUPFAM" id="SSF55658">
    <property type="entry name" value="L9 N-domain-like"/>
    <property type="match status" value="1"/>
</dbReference>
<proteinExistence type="inferred from homology"/>
<dbReference type="PANTHER" id="PTHR10642">
    <property type="entry name" value="RIBONUCLEASE H1"/>
    <property type="match status" value="1"/>
</dbReference>
<evidence type="ECO:0000256" key="10">
    <source>
        <dbReference type="ARBA" id="ARBA00022801"/>
    </source>
</evidence>
<dbReference type="InterPro" id="IPR036397">
    <property type="entry name" value="RNaseH_sf"/>
</dbReference>
<comment type="catalytic activity">
    <reaction evidence="1">
        <text>Endonucleolytic cleavage to 5'-phosphomonoester.</text>
        <dbReference type="EC" id="3.1.26.4"/>
    </reaction>
</comment>
<comment type="function">
    <text evidence="3">Endonuclease that specifically degrades the RNA of RNA-DNA hybrids.</text>
</comment>
<keyword evidence="9" id="KW-0255">Endonuclease</keyword>
<protein>
    <recommendedName>
        <fullName evidence="6">Ribonuclease H</fullName>
        <ecNumber evidence="5">3.1.26.4</ecNumber>
    </recommendedName>
</protein>
<keyword evidence="10 13" id="KW-0378">Hydrolase</keyword>
<dbReference type="PROSITE" id="PS50879">
    <property type="entry name" value="RNASE_H_1"/>
    <property type="match status" value="1"/>
</dbReference>
<keyword evidence="7" id="KW-0540">Nuclease</keyword>
<dbReference type="Gene3D" id="3.30.420.10">
    <property type="entry name" value="Ribonuclease H-like superfamily/Ribonuclease H"/>
    <property type="match status" value="1"/>
</dbReference>
<dbReference type="InterPro" id="IPR009027">
    <property type="entry name" value="Ribosomal_bL9/RNase_H1_N"/>
</dbReference>
<dbReference type="AlphaFoldDB" id="A0A6N3A1E6"/>
<dbReference type="EC" id="3.1.26.4" evidence="5"/>
<gene>
    <name evidence="13" type="primary">rnhA</name>
    <name evidence="13" type="ORF">VDLFYP95_00895</name>
</gene>
<keyword evidence="8" id="KW-0479">Metal-binding</keyword>
<dbReference type="GO" id="GO:0003676">
    <property type="term" value="F:nucleic acid binding"/>
    <property type="evidence" value="ECO:0007669"/>
    <property type="project" value="UniProtKB-UniRule"/>
</dbReference>
<evidence type="ECO:0000256" key="2">
    <source>
        <dbReference type="ARBA" id="ARBA00001946"/>
    </source>
</evidence>
<evidence type="ECO:0000259" key="12">
    <source>
        <dbReference type="PROSITE" id="PS50879"/>
    </source>
</evidence>
<evidence type="ECO:0000256" key="11">
    <source>
        <dbReference type="ARBA" id="ARBA00022842"/>
    </source>
</evidence>
<evidence type="ECO:0000256" key="9">
    <source>
        <dbReference type="ARBA" id="ARBA00022759"/>
    </source>
</evidence>
<keyword evidence="11" id="KW-0460">Magnesium</keyword>
<dbReference type="InterPro" id="IPR002156">
    <property type="entry name" value="RNaseH_domain"/>
</dbReference>
<name>A0A6N3A1E6_9FIRM</name>
<accession>A0A6N3A1E6</accession>
<dbReference type="CDD" id="cd09277">
    <property type="entry name" value="RNase_HI_bacteria_like"/>
    <property type="match status" value="1"/>
</dbReference>
<dbReference type="SUPFAM" id="SSF53098">
    <property type="entry name" value="Ribonuclease H-like"/>
    <property type="match status" value="1"/>
</dbReference>
<comment type="similarity">
    <text evidence="4">Belongs to the RNase H family.</text>
</comment>
<dbReference type="GO" id="GO:0043137">
    <property type="term" value="P:DNA replication, removal of RNA primer"/>
    <property type="evidence" value="ECO:0007669"/>
    <property type="project" value="TreeGrafter"/>
</dbReference>
<dbReference type="EMBL" id="CACRUF010000016">
    <property type="protein sequence ID" value="VYT85875.1"/>
    <property type="molecule type" value="Genomic_DNA"/>
</dbReference>
<dbReference type="InterPro" id="IPR011320">
    <property type="entry name" value="RNase_H1_N"/>
</dbReference>
<organism evidence="13">
    <name type="scientific">Veillonella dispar</name>
    <dbReference type="NCBI Taxonomy" id="39778"/>
    <lineage>
        <taxon>Bacteria</taxon>
        <taxon>Bacillati</taxon>
        <taxon>Bacillota</taxon>
        <taxon>Negativicutes</taxon>
        <taxon>Veillonellales</taxon>
        <taxon>Veillonellaceae</taxon>
        <taxon>Veillonella</taxon>
    </lineage>
</organism>
<evidence type="ECO:0000256" key="5">
    <source>
        <dbReference type="ARBA" id="ARBA00012180"/>
    </source>
</evidence>
<dbReference type="GO" id="GO:0005737">
    <property type="term" value="C:cytoplasm"/>
    <property type="evidence" value="ECO:0007669"/>
    <property type="project" value="UniProtKB-SubCell"/>
</dbReference>